<organism evidence="3">
    <name type="scientific">Arabidopsis lyrata subsp. lyrata</name>
    <name type="common">Lyre-leaved rock-cress</name>
    <dbReference type="NCBI Taxonomy" id="81972"/>
    <lineage>
        <taxon>Eukaryota</taxon>
        <taxon>Viridiplantae</taxon>
        <taxon>Streptophyta</taxon>
        <taxon>Embryophyta</taxon>
        <taxon>Tracheophyta</taxon>
        <taxon>Spermatophyta</taxon>
        <taxon>Magnoliopsida</taxon>
        <taxon>eudicotyledons</taxon>
        <taxon>Gunneridae</taxon>
        <taxon>Pentapetalae</taxon>
        <taxon>rosids</taxon>
        <taxon>malvids</taxon>
        <taxon>Brassicales</taxon>
        <taxon>Brassicaceae</taxon>
        <taxon>Camelineae</taxon>
        <taxon>Arabidopsis</taxon>
    </lineage>
</organism>
<sequence>MNIEKLVSTVSIRSITTKKRISLPDTILETDFSNTFFGTGRAFAHRCRELSPPRRSTLKGFIFWLSAFSCFLLFRLSSLPFYPKSFMTALPSSLLLFGTSSPLNLFAILVDDPSSRLSLKSRSASPCSSMDGSSASTPELWKHQTMGESTSADRASSSASFDWVDLFSEAPKSVAGQPKSVLPPPLLVRMRRRTWLNLMVPRFGPSPSPFCPPSSTLPKLSKPTKTSAGLSSCHLRPRSDFNYVLQSPNFLKLLLFRESNERFPVMVMMDLAWISSSLSQNLVDSLSRLVRLLHRLSLVLIRLEVISLWKCPRVLLPVPSIINFLSSSLPLAPSNSVLAGNGRHANRVMVCLGWLDSYLCRDQMLSLLWTLSKTLLPNHMQLAFRVKKTGIMTLSLRSRCYRSFFNSLPTHSPIIEFSHVLIYCLDNLQSSGRLEKYGIMTMSSRGGYRLFFNLVNPSASSAEHLSKSSDALFIHQLPKRVKKNGIMIPSLRSGGYRSFFNSLSPPPLKTKLIHVQIKEFRYNTQTFNSLKKNGIMTPSPRRGGYQSFSNLFYPTASSVEHFLKSSFALFARAVYDHPLVEDFAKPVFMVESAMASKDSSNFANLFKMSIILENSWSLYLYSYCISLATTCMNFPLLRF</sequence>
<keyword evidence="3" id="KW-1185">Reference proteome</keyword>
<evidence type="ECO:0000313" key="2">
    <source>
        <dbReference type="EMBL" id="EFH50108.1"/>
    </source>
</evidence>
<keyword evidence="1" id="KW-1133">Transmembrane helix</keyword>
<proteinExistence type="predicted"/>
<dbReference type="Gramene" id="Al_scaffold_0006_1683">
    <property type="protein sequence ID" value="Al_scaffold_0006_1683"/>
    <property type="gene ID" value="Al_scaffold_0006_1683"/>
</dbReference>
<dbReference type="AlphaFoldDB" id="D7LX40"/>
<keyword evidence="1" id="KW-0812">Transmembrane</keyword>
<dbReference type="HOGENOM" id="CLU_492914_0_0_1"/>
<evidence type="ECO:0000256" key="1">
    <source>
        <dbReference type="SAM" id="Phobius"/>
    </source>
</evidence>
<protein>
    <submittedName>
        <fullName evidence="2">Predicted protein</fullName>
    </submittedName>
</protein>
<evidence type="ECO:0000313" key="3">
    <source>
        <dbReference type="Proteomes" id="UP000008694"/>
    </source>
</evidence>
<feature type="transmembrane region" description="Helical" evidence="1">
    <location>
        <begin position="618"/>
        <end position="637"/>
    </location>
</feature>
<dbReference type="STRING" id="81972.D7LX40"/>
<dbReference type="EMBL" id="GL348718">
    <property type="protein sequence ID" value="EFH50108.1"/>
    <property type="molecule type" value="Genomic_DNA"/>
</dbReference>
<reference evidence="3" key="1">
    <citation type="journal article" date="2011" name="Nat. Genet.">
        <title>The Arabidopsis lyrata genome sequence and the basis of rapid genome size change.</title>
        <authorList>
            <person name="Hu T.T."/>
            <person name="Pattyn P."/>
            <person name="Bakker E.G."/>
            <person name="Cao J."/>
            <person name="Cheng J.-F."/>
            <person name="Clark R.M."/>
            <person name="Fahlgren N."/>
            <person name="Fawcett J.A."/>
            <person name="Grimwood J."/>
            <person name="Gundlach H."/>
            <person name="Haberer G."/>
            <person name="Hollister J.D."/>
            <person name="Ossowski S."/>
            <person name="Ottilar R.P."/>
            <person name="Salamov A.A."/>
            <person name="Schneeberger K."/>
            <person name="Spannagl M."/>
            <person name="Wang X."/>
            <person name="Yang L."/>
            <person name="Nasrallah M.E."/>
            <person name="Bergelson J."/>
            <person name="Carrington J.C."/>
            <person name="Gaut B.S."/>
            <person name="Schmutz J."/>
            <person name="Mayer K.F.X."/>
            <person name="Van de Peer Y."/>
            <person name="Grigoriev I.V."/>
            <person name="Nordborg M."/>
            <person name="Weigel D."/>
            <person name="Guo Y.-L."/>
        </authorList>
    </citation>
    <scope>NUCLEOTIDE SEQUENCE [LARGE SCALE GENOMIC DNA]</scope>
    <source>
        <strain evidence="3">cv. MN47</strain>
    </source>
</reference>
<accession>D7LX40</accession>
<keyword evidence="1" id="KW-0472">Membrane</keyword>
<name>D7LX40_ARALL</name>
<feature type="transmembrane region" description="Helical" evidence="1">
    <location>
        <begin position="61"/>
        <end position="82"/>
    </location>
</feature>
<gene>
    <name evidence="2" type="ORF">ARALYDRAFT_661618</name>
</gene>
<dbReference type="Proteomes" id="UP000008694">
    <property type="component" value="Unassembled WGS sequence"/>
</dbReference>